<feature type="domain" description="Signal transduction histidine kinase internal region" evidence="4">
    <location>
        <begin position="242"/>
        <end position="319"/>
    </location>
</feature>
<evidence type="ECO:0000259" key="3">
    <source>
        <dbReference type="Pfam" id="PF02518"/>
    </source>
</evidence>
<gene>
    <name evidence="5" type="ORF">J8H85_05150</name>
</gene>
<keyword evidence="6" id="KW-1185">Reference proteome</keyword>
<dbReference type="SUPFAM" id="SSF55874">
    <property type="entry name" value="ATPase domain of HSP90 chaperone/DNA topoisomerase II/histidine kinase"/>
    <property type="match status" value="1"/>
</dbReference>
<reference evidence="5 6" key="1">
    <citation type="submission" date="2021-04" db="EMBL/GenBank/DDBJ databases">
        <title>Mariniflexile gromovii gen. nov., sp. nov., a gliding bacterium isolated from the sea urchin Strongylocentrotus intermedius.</title>
        <authorList>
            <person name="Ko S."/>
            <person name="Le V."/>
            <person name="Ahn C.-Y."/>
            <person name="Oh H.-M."/>
        </authorList>
    </citation>
    <scope>NUCLEOTIDE SEQUENCE [LARGE SCALE GENOMIC DNA]</scope>
    <source>
        <strain evidence="5 6">KCTC 12570</strain>
    </source>
</reference>
<dbReference type="InterPro" id="IPR003594">
    <property type="entry name" value="HATPase_dom"/>
</dbReference>
<dbReference type="Pfam" id="PF06580">
    <property type="entry name" value="His_kinase"/>
    <property type="match status" value="1"/>
</dbReference>
<dbReference type="InterPro" id="IPR050640">
    <property type="entry name" value="Bact_2-comp_sensor_kinase"/>
</dbReference>
<feature type="signal peptide" evidence="2">
    <location>
        <begin position="1"/>
        <end position="18"/>
    </location>
</feature>
<organism evidence="5 6">
    <name type="scientific">Mariniflexile gromovii</name>
    <dbReference type="NCBI Taxonomy" id="362523"/>
    <lineage>
        <taxon>Bacteria</taxon>
        <taxon>Pseudomonadati</taxon>
        <taxon>Bacteroidota</taxon>
        <taxon>Flavobacteriia</taxon>
        <taxon>Flavobacteriales</taxon>
        <taxon>Flavobacteriaceae</taxon>
        <taxon>Mariniflexile</taxon>
    </lineage>
</organism>
<keyword evidence="1" id="KW-0812">Transmembrane</keyword>
<evidence type="ECO:0000313" key="5">
    <source>
        <dbReference type="EMBL" id="MBP0903207.1"/>
    </source>
</evidence>
<feature type="chain" id="PRO_5046346600" evidence="2">
    <location>
        <begin position="19"/>
        <end position="447"/>
    </location>
</feature>
<dbReference type="GO" id="GO:0016301">
    <property type="term" value="F:kinase activity"/>
    <property type="evidence" value="ECO:0007669"/>
    <property type="project" value="UniProtKB-KW"/>
</dbReference>
<protein>
    <submittedName>
        <fullName evidence="5">Histidine kinase</fullName>
    </submittedName>
</protein>
<dbReference type="InterPro" id="IPR036890">
    <property type="entry name" value="HATPase_C_sf"/>
</dbReference>
<keyword evidence="2" id="KW-0732">Signal</keyword>
<dbReference type="Gene3D" id="3.30.565.10">
    <property type="entry name" value="Histidine kinase-like ATPase, C-terminal domain"/>
    <property type="match status" value="1"/>
</dbReference>
<evidence type="ECO:0000313" key="6">
    <source>
        <dbReference type="Proteomes" id="UP000670776"/>
    </source>
</evidence>
<proteinExistence type="predicted"/>
<dbReference type="EMBL" id="JAGJCB010000003">
    <property type="protein sequence ID" value="MBP0903207.1"/>
    <property type="molecule type" value="Genomic_DNA"/>
</dbReference>
<dbReference type="Pfam" id="PF02518">
    <property type="entry name" value="HATPase_c"/>
    <property type="match status" value="1"/>
</dbReference>
<evidence type="ECO:0000256" key="1">
    <source>
        <dbReference type="SAM" id="Phobius"/>
    </source>
</evidence>
<name>A0ABS4BT35_9FLAO</name>
<keyword evidence="1" id="KW-1133">Transmembrane helix</keyword>
<dbReference type="RefSeq" id="WP_209653300.1">
    <property type="nucleotide sequence ID" value="NZ_JAGJCB010000003.1"/>
</dbReference>
<dbReference type="Proteomes" id="UP000670776">
    <property type="component" value="Unassembled WGS sequence"/>
</dbReference>
<feature type="transmembrane region" description="Helical" evidence="1">
    <location>
        <begin position="206"/>
        <end position="228"/>
    </location>
</feature>
<keyword evidence="1" id="KW-0472">Membrane</keyword>
<keyword evidence="5" id="KW-0418">Kinase</keyword>
<evidence type="ECO:0000256" key="2">
    <source>
        <dbReference type="SAM" id="SignalP"/>
    </source>
</evidence>
<sequence>MKLTRVIFFLLFIPFASTGQGVSMLPSELPKNLFGSWVDSKKNIVLIVSENYIVIQNELYFFNEIVQDNEVVNFTCVRNFDVKYIGITNFGTSNISLDEGYKISQLTKAKVSSTDKLPKTLLGSWFYNKEQVEILEDVVLYSGGSYLLDYAISTNNVNYYLVLYKEGEYYLAYNYINDEGQFLNTHFLNNNVFKKESFFHKHFKEFVSVGVLLLFILGFCLFRWKIALTKKKEVTKRKFTEMQLKSIRSQMNPHFLFNALSAIQNLINKGDSERANHYLTEFSQLMRLTLDKSEKGLVPLYDEIESIKKYLELERLRFSFNYEIILDPQINTNEIEIPAMLIQPLVENAIVHGLKEKNGDKKLTIKFKTEKQNLICLIADNGIGIEASEAKKNTHLKREPYGLKLAKDRIQLINENYNTNAKVHITDISNNSDETGTLVEIFMPLQY</sequence>
<dbReference type="PANTHER" id="PTHR34220">
    <property type="entry name" value="SENSOR HISTIDINE KINASE YPDA"/>
    <property type="match status" value="1"/>
</dbReference>
<accession>A0ABS4BT35</accession>
<keyword evidence="5" id="KW-0808">Transferase</keyword>
<dbReference type="InterPro" id="IPR010559">
    <property type="entry name" value="Sig_transdc_His_kin_internal"/>
</dbReference>
<evidence type="ECO:0000259" key="4">
    <source>
        <dbReference type="Pfam" id="PF06580"/>
    </source>
</evidence>
<dbReference type="PANTHER" id="PTHR34220:SF7">
    <property type="entry name" value="SENSOR HISTIDINE KINASE YPDA"/>
    <property type="match status" value="1"/>
</dbReference>
<comment type="caution">
    <text evidence="5">The sequence shown here is derived from an EMBL/GenBank/DDBJ whole genome shotgun (WGS) entry which is preliminary data.</text>
</comment>
<feature type="domain" description="Histidine kinase/HSP90-like ATPase" evidence="3">
    <location>
        <begin position="341"/>
        <end position="446"/>
    </location>
</feature>